<dbReference type="CDD" id="cd14726">
    <property type="entry name" value="TraB_PrgY-like"/>
    <property type="match status" value="1"/>
</dbReference>
<dbReference type="OMA" id="KQPITMN"/>
<keyword evidence="2" id="KW-0472">Membrane</keyword>
<dbReference type="InterPro" id="IPR002816">
    <property type="entry name" value="TraB/PrgY/GumN_fam"/>
</dbReference>
<dbReference type="Gramene" id="QL08p033752:mrna">
    <property type="protein sequence ID" value="QL08p033752:mrna"/>
    <property type="gene ID" value="QL08p033752"/>
</dbReference>
<evidence type="ECO:0000256" key="2">
    <source>
        <dbReference type="SAM" id="Phobius"/>
    </source>
</evidence>
<feature type="transmembrane region" description="Helical" evidence="2">
    <location>
        <begin position="502"/>
        <end position="523"/>
    </location>
</feature>
<dbReference type="PANTHER" id="PTHR21530">
    <property type="entry name" value="PHEROMONE SHUTDOWN PROTEIN"/>
    <property type="match status" value="1"/>
</dbReference>
<proteinExistence type="predicted"/>
<feature type="compositionally biased region" description="Basic and acidic residues" evidence="1">
    <location>
        <begin position="134"/>
        <end position="145"/>
    </location>
</feature>
<keyword evidence="4" id="KW-1185">Reference proteome</keyword>
<dbReference type="AlphaFoldDB" id="A0A7N2MBB5"/>
<dbReference type="EnsemblPlants" id="QL08p033752:mrna">
    <property type="protein sequence ID" value="QL08p033752:mrna"/>
    <property type="gene ID" value="QL08p033752"/>
</dbReference>
<name>A0A7N2MBB5_QUELO</name>
<reference evidence="3 4" key="1">
    <citation type="journal article" date="2016" name="G3 (Bethesda)">
        <title>First Draft Assembly and Annotation of the Genome of a California Endemic Oak Quercus lobata Nee (Fagaceae).</title>
        <authorList>
            <person name="Sork V.L."/>
            <person name="Fitz-Gibbon S.T."/>
            <person name="Puiu D."/>
            <person name="Crepeau M."/>
            <person name="Gugger P.F."/>
            <person name="Sherman R."/>
            <person name="Stevens K."/>
            <person name="Langley C.H."/>
            <person name="Pellegrini M."/>
            <person name="Salzberg S.L."/>
        </authorList>
    </citation>
    <scope>NUCLEOTIDE SEQUENCE [LARGE SCALE GENOMIC DNA]</scope>
    <source>
        <strain evidence="3 4">cv. SW786</strain>
    </source>
</reference>
<dbReference type="Proteomes" id="UP000594261">
    <property type="component" value="Chromosome 8"/>
</dbReference>
<organism evidence="3 4">
    <name type="scientific">Quercus lobata</name>
    <name type="common">Valley oak</name>
    <dbReference type="NCBI Taxonomy" id="97700"/>
    <lineage>
        <taxon>Eukaryota</taxon>
        <taxon>Viridiplantae</taxon>
        <taxon>Streptophyta</taxon>
        <taxon>Embryophyta</taxon>
        <taxon>Tracheophyta</taxon>
        <taxon>Spermatophyta</taxon>
        <taxon>Magnoliopsida</taxon>
        <taxon>eudicotyledons</taxon>
        <taxon>Gunneridae</taxon>
        <taxon>Pentapetalae</taxon>
        <taxon>rosids</taxon>
        <taxon>fabids</taxon>
        <taxon>Fagales</taxon>
        <taxon>Fagaceae</taxon>
        <taxon>Quercus</taxon>
    </lineage>
</organism>
<keyword evidence="2" id="KW-0812">Transmembrane</keyword>
<keyword evidence="2" id="KW-1133">Transmembrane helix</keyword>
<evidence type="ECO:0008006" key="5">
    <source>
        <dbReference type="Google" id="ProtNLM"/>
    </source>
</evidence>
<sequence>MTRLTHLANSLNSAESLFFTTKTSTRSLRFRTVQNHTFFTLARFSPPQIPKITISATASYRRKPHSPPPAMDPHAPTGEAAAAAAAAAAEGEDFVHIENPTVDDSLSESIVNVEEPLRENDDDDDEDDVVSTSHDADNSEQRKVLPEELSRSVMALTCESTAEGGVCDVYLVGTAHVSQVWASGTTPEGQTLDAYTPPLSKHRVNREMPQLGVKSETSGFTESCREVEAIISYLKPQVVFLELCSSRVAVLTPQNIKVPTMGEMVDMWKKKHNIFGILYSWFLSKACFYVLHLCHSLTGPCQDYEVETLVLFLEKLYSVKLGNVGEDCSRWRLTKSGIFEVASKLEVFPGTEFRVAYEEAMKYGARVILGDRPVQITIRRTWAKMPLWHKIKLLYSLLFQAVFLPSPEDLNKMLKEMDDVDVLTLVIQEMSKEFPTLMETLVHERDQYMSSTLLKIASEHNSVVAVVGKGHLQGIKKHWMQPVVVKDLMGIPSPKPAAAVKILKSLGVAVAGVAIVSGIYLAIKK</sequence>
<dbReference type="InterPro" id="IPR046345">
    <property type="entry name" value="TraB_PrgY-like"/>
</dbReference>
<evidence type="ECO:0000256" key="1">
    <source>
        <dbReference type="SAM" id="MobiDB-lite"/>
    </source>
</evidence>
<feature type="compositionally biased region" description="Acidic residues" evidence="1">
    <location>
        <begin position="120"/>
        <end position="129"/>
    </location>
</feature>
<dbReference type="FunCoup" id="A0A7N2MBB5">
    <property type="interactions" value="2164"/>
</dbReference>
<dbReference type="InParanoid" id="A0A7N2MBB5"/>
<dbReference type="PANTHER" id="PTHR21530:SF7">
    <property type="entry name" value="TRAB DOMAIN-CONTAINING PROTEIN"/>
    <property type="match status" value="1"/>
</dbReference>
<protein>
    <recommendedName>
        <fullName evidence="5">TraB family protein</fullName>
    </recommendedName>
</protein>
<accession>A0A7N2MBB5</accession>
<feature type="region of interest" description="Disordered" evidence="1">
    <location>
        <begin position="115"/>
        <end position="145"/>
    </location>
</feature>
<dbReference type="GO" id="GO:0005741">
    <property type="term" value="C:mitochondrial outer membrane"/>
    <property type="evidence" value="ECO:0007669"/>
    <property type="project" value="TreeGrafter"/>
</dbReference>
<reference evidence="3" key="2">
    <citation type="submission" date="2021-01" db="UniProtKB">
        <authorList>
            <consortium name="EnsemblPlants"/>
        </authorList>
    </citation>
    <scope>IDENTIFICATION</scope>
</reference>
<evidence type="ECO:0000313" key="4">
    <source>
        <dbReference type="Proteomes" id="UP000594261"/>
    </source>
</evidence>
<dbReference type="Pfam" id="PF01963">
    <property type="entry name" value="TraB_PrgY_gumN"/>
    <property type="match status" value="1"/>
</dbReference>
<dbReference type="EMBL" id="LRBV02000008">
    <property type="status" value="NOT_ANNOTATED_CDS"/>
    <property type="molecule type" value="Genomic_DNA"/>
</dbReference>
<evidence type="ECO:0000313" key="3">
    <source>
        <dbReference type="EnsemblPlants" id="QL08p033752:mrna"/>
    </source>
</evidence>